<proteinExistence type="predicted"/>
<dbReference type="EMBL" id="CAJNYV010003173">
    <property type="protein sequence ID" value="CAF3541626.1"/>
    <property type="molecule type" value="Genomic_DNA"/>
</dbReference>
<feature type="repeat" description="TPR" evidence="3">
    <location>
        <begin position="550"/>
        <end position="583"/>
    </location>
</feature>
<dbReference type="SUPFAM" id="SSF81901">
    <property type="entry name" value="HCP-like"/>
    <property type="match status" value="1"/>
</dbReference>
<dbReference type="PROSITE" id="PS50005">
    <property type="entry name" value="TPR"/>
    <property type="match status" value="4"/>
</dbReference>
<keyword evidence="1" id="KW-0677">Repeat</keyword>
<dbReference type="Pfam" id="PF13176">
    <property type="entry name" value="TPR_7"/>
    <property type="match status" value="1"/>
</dbReference>
<feature type="repeat" description="TPR" evidence="3">
    <location>
        <begin position="634"/>
        <end position="667"/>
    </location>
</feature>
<reference evidence="5" key="1">
    <citation type="submission" date="2021-02" db="EMBL/GenBank/DDBJ databases">
        <authorList>
            <person name="Nowell W R."/>
        </authorList>
    </citation>
    <scope>NUCLEOTIDE SEQUENCE</scope>
</reference>
<gene>
    <name evidence="5" type="ORF">KIK155_LOCUS17975</name>
</gene>
<dbReference type="SMART" id="SM00028">
    <property type="entry name" value="TPR"/>
    <property type="match status" value="6"/>
</dbReference>
<protein>
    <recommendedName>
        <fullName evidence="4">ADP ribosyltransferase domain-containing protein</fullName>
    </recommendedName>
</protein>
<dbReference type="PANTHER" id="PTHR45641:SF1">
    <property type="entry name" value="AAA+ ATPASE DOMAIN-CONTAINING PROTEIN"/>
    <property type="match status" value="1"/>
</dbReference>
<dbReference type="AlphaFoldDB" id="A0A818JKI2"/>
<feature type="domain" description="ADP ribosyltransferase" evidence="4">
    <location>
        <begin position="242"/>
        <end position="402"/>
    </location>
</feature>
<evidence type="ECO:0000259" key="4">
    <source>
        <dbReference type="Pfam" id="PF03496"/>
    </source>
</evidence>
<dbReference type="Gene3D" id="3.90.176.10">
    <property type="entry name" value="Toxin ADP-ribosyltransferase, Chain A, domain 1"/>
    <property type="match status" value="1"/>
</dbReference>
<dbReference type="PROSITE" id="PS51996">
    <property type="entry name" value="TR_MART"/>
    <property type="match status" value="1"/>
</dbReference>
<dbReference type="InterPro" id="IPR003540">
    <property type="entry name" value="ADP-ribosyltransferase"/>
</dbReference>
<dbReference type="Pfam" id="PF13424">
    <property type="entry name" value="TPR_12"/>
    <property type="match status" value="2"/>
</dbReference>
<keyword evidence="2 3" id="KW-0802">TPR repeat</keyword>
<dbReference type="Pfam" id="PF03496">
    <property type="entry name" value="ADPrib_exo_Tox"/>
    <property type="match status" value="1"/>
</dbReference>
<evidence type="ECO:0000256" key="2">
    <source>
        <dbReference type="ARBA" id="ARBA00022803"/>
    </source>
</evidence>
<dbReference type="Proteomes" id="UP000663865">
    <property type="component" value="Unassembled WGS sequence"/>
</dbReference>
<dbReference type="PANTHER" id="PTHR45641">
    <property type="entry name" value="TETRATRICOPEPTIDE REPEAT PROTEIN (AFU_ORTHOLOGUE AFUA_6G03870)"/>
    <property type="match status" value="1"/>
</dbReference>
<comment type="caution">
    <text evidence="5">The sequence shown here is derived from an EMBL/GenBank/DDBJ whole genome shotgun (WGS) entry which is preliminary data.</text>
</comment>
<evidence type="ECO:0000313" key="6">
    <source>
        <dbReference type="Proteomes" id="UP000663865"/>
    </source>
</evidence>
<evidence type="ECO:0000313" key="5">
    <source>
        <dbReference type="EMBL" id="CAF3541626.1"/>
    </source>
</evidence>
<dbReference type="PROSITE" id="PS50293">
    <property type="entry name" value="TPR_REGION"/>
    <property type="match status" value="1"/>
</dbReference>
<dbReference type="InterPro" id="IPR019734">
    <property type="entry name" value="TPR_rpt"/>
</dbReference>
<accession>A0A818JKI2</accession>
<feature type="repeat" description="TPR" evidence="3">
    <location>
        <begin position="466"/>
        <end position="499"/>
    </location>
</feature>
<dbReference type="InterPro" id="IPR011990">
    <property type="entry name" value="TPR-like_helical_dom_sf"/>
</dbReference>
<dbReference type="GO" id="GO:0005576">
    <property type="term" value="C:extracellular region"/>
    <property type="evidence" value="ECO:0007669"/>
    <property type="project" value="InterPro"/>
</dbReference>
<sequence>MHKPLFVSISKYNNKEKRNKEKQKSFMSITRKRCLVQTYLLVWLDNKINEFYVSHVDLVAELQRIISSIKTFISPDECIDFLTKIDNTRVFIIVSDEFGEQLVSKIHNISQINAIYVFGQGRFGHERSTKDWPKVKGIFKEFRAIVKLLKQIVRQSDQDSISIHRTSTMNDTSYLIRDELDQSFMYTQIFKEILLNITFNDKSVNELAEYCRQVSTDNNYALANIAKFENEYHLRSPIWWYTYGSFLYSMVNYALRTQETEAMIKMGFFIVDLHRSIEKLHLEQFSKYHEQSFTVYRGQGMSRSYFSKLKQIKSGLMSFNNFLSTTTKKDVSMAFAESALGNPDLVAVIFVIEIDTTIPSTPFAIIDSCSYYETEHEILFSMHTIFRIDEIKQSNINNQVWIVKLILTSGNDKELESLTERMRAETEGLTGWHRLGKLLVKLGEIKKAEELYTALLDQTDDEEDKSVFYYELGRLKAHESDYSSALSLYERALELRQKTVPEKPMDLAQCYSDIGLIYSRQKEYSKALSYHEKALEIRQKILPSNDLVLAISYNSLSLLYEDIGKYSEALLYLSKSLEIRQEALPSTHPDIGNSYYNFSCVYSKLGDYSKALEYQLKAHGIYNRTLPPHHPNLAQSYTTMASVYYNMGEYSKALEYSERGMNIIAKSLPASHPDLSATRMVISEIRSKMDKYM</sequence>
<evidence type="ECO:0000256" key="3">
    <source>
        <dbReference type="PROSITE-ProRule" id="PRU00339"/>
    </source>
</evidence>
<dbReference type="Gene3D" id="1.25.40.10">
    <property type="entry name" value="Tetratricopeptide repeat domain"/>
    <property type="match status" value="2"/>
</dbReference>
<evidence type="ECO:0000256" key="1">
    <source>
        <dbReference type="ARBA" id="ARBA00022737"/>
    </source>
</evidence>
<name>A0A818JKI2_9BILA</name>
<dbReference type="SUPFAM" id="SSF56399">
    <property type="entry name" value="ADP-ribosylation"/>
    <property type="match status" value="1"/>
</dbReference>
<organism evidence="5 6">
    <name type="scientific">Rotaria socialis</name>
    <dbReference type="NCBI Taxonomy" id="392032"/>
    <lineage>
        <taxon>Eukaryota</taxon>
        <taxon>Metazoa</taxon>
        <taxon>Spiralia</taxon>
        <taxon>Gnathifera</taxon>
        <taxon>Rotifera</taxon>
        <taxon>Eurotatoria</taxon>
        <taxon>Bdelloidea</taxon>
        <taxon>Philodinida</taxon>
        <taxon>Philodinidae</taxon>
        <taxon>Rotaria</taxon>
    </lineage>
</organism>
<feature type="repeat" description="TPR" evidence="3">
    <location>
        <begin position="508"/>
        <end position="541"/>
    </location>
</feature>